<dbReference type="Gene3D" id="2.60.40.1890">
    <property type="entry name" value="PCu(A)C copper chaperone"/>
    <property type="match status" value="1"/>
</dbReference>
<dbReference type="EMBL" id="QJTI01000001">
    <property type="protein sequence ID" value="PYF05461.1"/>
    <property type="molecule type" value="Genomic_DNA"/>
</dbReference>
<feature type="signal peptide" evidence="2">
    <location>
        <begin position="1"/>
        <end position="23"/>
    </location>
</feature>
<dbReference type="PANTHER" id="PTHR36302:SF1">
    <property type="entry name" value="COPPER CHAPERONE PCU(A)C"/>
    <property type="match status" value="1"/>
</dbReference>
<dbReference type="Pfam" id="PF04314">
    <property type="entry name" value="PCuAC"/>
    <property type="match status" value="1"/>
</dbReference>
<feature type="region of interest" description="Disordered" evidence="1">
    <location>
        <begin position="155"/>
        <end position="174"/>
    </location>
</feature>
<comment type="caution">
    <text evidence="3">The sequence shown here is derived from an EMBL/GenBank/DDBJ whole genome shotgun (WGS) entry which is preliminary data.</text>
</comment>
<protein>
    <recommendedName>
        <fullName evidence="5">Copper(I)-binding protein</fullName>
    </recommendedName>
</protein>
<dbReference type="OrthoDB" id="9796962at2"/>
<reference evidence="3 4" key="1">
    <citation type="submission" date="2018-06" db="EMBL/GenBank/DDBJ databases">
        <title>Genomic Encyclopedia of Archaeal and Bacterial Type Strains, Phase II (KMG-II): from individual species to whole genera.</title>
        <authorList>
            <person name="Goeker M."/>
        </authorList>
    </citation>
    <scope>NUCLEOTIDE SEQUENCE [LARGE SCALE GENOMIC DNA]</scope>
    <source>
        <strain evidence="3 4">JCM 11668</strain>
    </source>
</reference>
<evidence type="ECO:0000256" key="2">
    <source>
        <dbReference type="SAM" id="SignalP"/>
    </source>
</evidence>
<organism evidence="3 4">
    <name type="scientific">Rhodopseudomonas faecalis</name>
    <dbReference type="NCBI Taxonomy" id="99655"/>
    <lineage>
        <taxon>Bacteria</taxon>
        <taxon>Pseudomonadati</taxon>
        <taxon>Pseudomonadota</taxon>
        <taxon>Alphaproteobacteria</taxon>
        <taxon>Hyphomicrobiales</taxon>
        <taxon>Nitrobacteraceae</taxon>
        <taxon>Rhodopseudomonas</taxon>
    </lineage>
</organism>
<name>A0A318TKQ5_9BRAD</name>
<dbReference type="Proteomes" id="UP000248148">
    <property type="component" value="Unassembled WGS sequence"/>
</dbReference>
<gene>
    <name evidence="3" type="ORF">BJ122_101204</name>
</gene>
<accession>A0A318TKQ5</accession>
<proteinExistence type="predicted"/>
<dbReference type="PANTHER" id="PTHR36302">
    <property type="entry name" value="BLR7088 PROTEIN"/>
    <property type="match status" value="1"/>
</dbReference>
<evidence type="ECO:0000313" key="3">
    <source>
        <dbReference type="EMBL" id="PYF05461.1"/>
    </source>
</evidence>
<keyword evidence="2" id="KW-0732">Signal</keyword>
<evidence type="ECO:0000256" key="1">
    <source>
        <dbReference type="SAM" id="MobiDB-lite"/>
    </source>
</evidence>
<evidence type="ECO:0000313" key="4">
    <source>
        <dbReference type="Proteomes" id="UP000248148"/>
    </source>
</evidence>
<feature type="chain" id="PRO_5016370277" description="Copper(I)-binding protein" evidence="2">
    <location>
        <begin position="24"/>
        <end position="174"/>
    </location>
</feature>
<dbReference type="InterPro" id="IPR036182">
    <property type="entry name" value="PCuAC_sf"/>
</dbReference>
<evidence type="ECO:0008006" key="5">
    <source>
        <dbReference type="Google" id="ProtNLM"/>
    </source>
</evidence>
<dbReference type="SUPFAM" id="SSF110087">
    <property type="entry name" value="DR1885-like metal-binding protein"/>
    <property type="match status" value="1"/>
</dbReference>
<dbReference type="RefSeq" id="WP_110779445.1">
    <property type="nucleotide sequence ID" value="NZ_QJTI01000001.1"/>
</dbReference>
<sequence length="174" mass="17967">MSTLFRSIAGAVLLLASSYAAGAAEIKAGDLVITEPWSRATPAGAKVAGGFLTIENKGTAPDRLLSGSAAVAGKFEVHEMRMEEGVMKMRPLDNGLEIAPGKTVKLVPGGYHLMLMDLHQPLKEGESVPVTLQFEKAGTVQLTLDVQAVGAKAPAGAAADHGGHQMAPGHSMAK</sequence>
<keyword evidence="4" id="KW-1185">Reference proteome</keyword>
<dbReference type="InterPro" id="IPR058248">
    <property type="entry name" value="Lxx211020-like"/>
</dbReference>
<dbReference type="AlphaFoldDB" id="A0A318TKQ5"/>
<dbReference type="InterPro" id="IPR007410">
    <property type="entry name" value="LpqE-like"/>
</dbReference>